<dbReference type="KEGG" id="sfh:SFHH103_05741"/>
<gene>
    <name evidence="2" type="ordered locus">SFHH103_05741</name>
</gene>
<dbReference type="InterPro" id="IPR029068">
    <property type="entry name" value="Glyas_Bleomycin-R_OHBP_Dase"/>
</dbReference>
<evidence type="ECO:0000259" key="1">
    <source>
        <dbReference type="PROSITE" id="PS51819"/>
    </source>
</evidence>
<dbReference type="Gene3D" id="3.30.720.120">
    <property type="match status" value="1"/>
</dbReference>
<evidence type="ECO:0000313" key="2">
    <source>
        <dbReference type="EMBL" id="CCF00204.1"/>
    </source>
</evidence>
<dbReference type="InterPro" id="IPR004360">
    <property type="entry name" value="Glyas_Fos-R_dOase_dom"/>
</dbReference>
<dbReference type="Gene3D" id="3.30.720.110">
    <property type="match status" value="1"/>
</dbReference>
<geneLocation type="plasmid" evidence="2 3">
    <name>pSfHH103e</name>
</geneLocation>
<dbReference type="InterPro" id="IPR037523">
    <property type="entry name" value="VOC_core"/>
</dbReference>
<dbReference type="Pfam" id="PF00903">
    <property type="entry name" value="Glyoxalase"/>
    <property type="match status" value="1"/>
</dbReference>
<sequence>MSAILTAASWNSARPCPNRFPQNNNPRMTIAQENPSVRPTTASPCITTNHVAVTRDFYQTFFDARLAFDCGWYISLEFGEELSLQFMEPQAGQPLCNTEGLTYNFCVADVDREYTRITAAGLTPALPIEDHPWGDRGFAVKDPNGIMLYIYSNREPAPEFKQYVVAPGAA</sequence>
<keyword evidence="2" id="KW-0614">Plasmid</keyword>
<dbReference type="PROSITE" id="PS51819">
    <property type="entry name" value="VOC"/>
    <property type="match status" value="1"/>
</dbReference>
<evidence type="ECO:0000313" key="3">
    <source>
        <dbReference type="Proteomes" id="UP000007735"/>
    </source>
</evidence>
<proteinExistence type="predicted"/>
<dbReference type="AlphaFoldDB" id="G9AGM2"/>
<dbReference type="Proteomes" id="UP000007735">
    <property type="component" value="Plasmid pSfHH103e"/>
</dbReference>
<feature type="domain" description="VOC" evidence="1">
    <location>
        <begin position="38"/>
        <end position="153"/>
    </location>
</feature>
<reference evidence="2 3" key="1">
    <citation type="journal article" date="2012" name="J. Bacteriol.">
        <title>Genome sequence of the soybean symbiont Sinorhizobium fredii HH103.</title>
        <authorList>
            <person name="Weidner S."/>
            <person name="Becker A."/>
            <person name="Bonilla I."/>
            <person name="Jaenicke S."/>
            <person name="Lloret J."/>
            <person name="Margaret I."/>
            <person name="Puhler A."/>
            <person name="Ruiz-Sainz J.E."/>
            <person name="Schneiker-Bekel S."/>
            <person name="Szczepanowski R."/>
            <person name="Vinardell J.M."/>
            <person name="Zehner S."/>
            <person name="Gottfert M."/>
        </authorList>
    </citation>
    <scope>NUCLEOTIDE SEQUENCE [LARGE SCALE GENOMIC DNA]</scope>
    <source>
        <strain evidence="2 3">HH103</strain>
        <plasmid evidence="3">pSfHH103e</plasmid>
    </source>
</reference>
<name>G9AGM2_SINF1</name>
<organism evidence="2 3">
    <name type="scientific">Sinorhizobium fredii (strain HH103)</name>
    <dbReference type="NCBI Taxonomy" id="1117943"/>
    <lineage>
        <taxon>Bacteria</taxon>
        <taxon>Pseudomonadati</taxon>
        <taxon>Pseudomonadota</taxon>
        <taxon>Alphaproteobacteria</taxon>
        <taxon>Hyphomicrobiales</taxon>
        <taxon>Rhizobiaceae</taxon>
        <taxon>Sinorhizobium/Ensifer group</taxon>
        <taxon>Sinorhizobium</taxon>
    </lineage>
</organism>
<dbReference type="HOGENOM" id="CLU_046006_13_0_5"/>
<protein>
    <submittedName>
        <fullName evidence="2">Glyoxalase-like domain</fullName>
    </submittedName>
</protein>
<dbReference type="EMBL" id="HE616899">
    <property type="protein sequence ID" value="CCF00204.1"/>
    <property type="molecule type" value="Genomic_DNA"/>
</dbReference>
<accession>G9AGM2</accession>
<dbReference type="SUPFAM" id="SSF54593">
    <property type="entry name" value="Glyoxalase/Bleomycin resistance protein/Dihydroxybiphenyl dioxygenase"/>
    <property type="match status" value="1"/>
</dbReference>